<dbReference type="GO" id="GO:0003714">
    <property type="term" value="F:transcription corepressor activity"/>
    <property type="evidence" value="ECO:0007669"/>
    <property type="project" value="InterPro"/>
</dbReference>
<organism evidence="6 7">
    <name type="scientific">Papaver atlanticum</name>
    <dbReference type="NCBI Taxonomy" id="357466"/>
    <lineage>
        <taxon>Eukaryota</taxon>
        <taxon>Viridiplantae</taxon>
        <taxon>Streptophyta</taxon>
        <taxon>Embryophyta</taxon>
        <taxon>Tracheophyta</taxon>
        <taxon>Spermatophyta</taxon>
        <taxon>Magnoliopsida</taxon>
        <taxon>Ranunculales</taxon>
        <taxon>Papaveraceae</taxon>
        <taxon>Papaveroideae</taxon>
        <taxon>Papaver</taxon>
    </lineage>
</organism>
<protein>
    <submittedName>
        <fullName evidence="6">Uncharacterized protein</fullName>
    </submittedName>
</protein>
<keyword evidence="4" id="KW-0539">Nucleus</keyword>
<reference evidence="6" key="1">
    <citation type="submission" date="2022-04" db="EMBL/GenBank/DDBJ databases">
        <title>A functionally conserved STORR gene fusion in Papaver species that diverged 16.8 million years ago.</title>
        <authorList>
            <person name="Catania T."/>
        </authorList>
    </citation>
    <scope>NUCLEOTIDE SEQUENCE</scope>
    <source>
        <strain evidence="6">S-188037</strain>
    </source>
</reference>
<dbReference type="AlphaFoldDB" id="A0AAD4SIN8"/>
<dbReference type="PROSITE" id="PS50082">
    <property type="entry name" value="WD_REPEATS_2"/>
    <property type="match status" value="1"/>
</dbReference>
<dbReference type="InterPro" id="IPR015943">
    <property type="entry name" value="WD40/YVTN_repeat-like_dom_sf"/>
</dbReference>
<dbReference type="EMBL" id="JAJJMB010010581">
    <property type="protein sequence ID" value="KAI3907640.1"/>
    <property type="molecule type" value="Genomic_DNA"/>
</dbReference>
<sequence>EIYTIRWSPTGPGTNNHNQQLLLASASFDSPIKLWDVELRRVIYIFDGHREPIYSVAFSPNGEYLASGSLDRSLHIWLMKDGSLVKTYNGSGECSWKQDI</sequence>
<dbReference type="Pfam" id="PF00400">
    <property type="entry name" value="WD40"/>
    <property type="match status" value="1"/>
</dbReference>
<dbReference type="PANTHER" id="PTHR22846:SF2">
    <property type="entry name" value="F-BOX-LIKE_WD REPEAT-CONTAINING PROTEIN EBI"/>
    <property type="match status" value="1"/>
</dbReference>
<feature type="non-terminal residue" evidence="6">
    <location>
        <position position="1"/>
    </location>
</feature>
<evidence type="ECO:0000313" key="6">
    <source>
        <dbReference type="EMBL" id="KAI3907640.1"/>
    </source>
</evidence>
<accession>A0AAD4SIN8</accession>
<comment type="subcellular location">
    <subcellularLocation>
        <location evidence="1">Nucleus</location>
    </subcellularLocation>
</comment>
<keyword evidence="7" id="KW-1185">Reference proteome</keyword>
<gene>
    <name evidence="6" type="ORF">MKW98_016284</name>
</gene>
<dbReference type="SMART" id="SM00320">
    <property type="entry name" value="WD40"/>
    <property type="match status" value="2"/>
</dbReference>
<dbReference type="GO" id="GO:0006357">
    <property type="term" value="P:regulation of transcription by RNA polymerase II"/>
    <property type="evidence" value="ECO:0007669"/>
    <property type="project" value="TreeGrafter"/>
</dbReference>
<dbReference type="Proteomes" id="UP001202328">
    <property type="component" value="Unassembled WGS sequence"/>
</dbReference>
<proteinExistence type="predicted"/>
<keyword evidence="3" id="KW-0677">Repeat</keyword>
<dbReference type="InterPro" id="IPR036322">
    <property type="entry name" value="WD40_repeat_dom_sf"/>
</dbReference>
<evidence type="ECO:0000256" key="3">
    <source>
        <dbReference type="ARBA" id="ARBA00022737"/>
    </source>
</evidence>
<dbReference type="SUPFAM" id="SSF50978">
    <property type="entry name" value="WD40 repeat-like"/>
    <property type="match status" value="1"/>
</dbReference>
<evidence type="ECO:0000256" key="5">
    <source>
        <dbReference type="PROSITE-ProRule" id="PRU00221"/>
    </source>
</evidence>
<dbReference type="InterPro" id="IPR045183">
    <property type="entry name" value="Ebi-like"/>
</dbReference>
<comment type="caution">
    <text evidence="6">The sequence shown here is derived from an EMBL/GenBank/DDBJ whole genome shotgun (WGS) entry which is preliminary data.</text>
</comment>
<keyword evidence="2 5" id="KW-0853">WD repeat</keyword>
<evidence type="ECO:0000256" key="4">
    <source>
        <dbReference type="ARBA" id="ARBA00023242"/>
    </source>
</evidence>
<name>A0AAD4SIN8_9MAGN</name>
<evidence type="ECO:0000256" key="1">
    <source>
        <dbReference type="ARBA" id="ARBA00004123"/>
    </source>
</evidence>
<dbReference type="PANTHER" id="PTHR22846">
    <property type="entry name" value="WD40 REPEAT PROTEIN"/>
    <property type="match status" value="1"/>
</dbReference>
<evidence type="ECO:0000313" key="7">
    <source>
        <dbReference type="Proteomes" id="UP001202328"/>
    </source>
</evidence>
<dbReference type="InterPro" id="IPR001680">
    <property type="entry name" value="WD40_rpt"/>
</dbReference>
<feature type="repeat" description="WD" evidence="5">
    <location>
        <begin position="46"/>
        <end position="87"/>
    </location>
</feature>
<dbReference type="Gene3D" id="2.130.10.10">
    <property type="entry name" value="YVTN repeat-like/Quinoprotein amine dehydrogenase"/>
    <property type="match status" value="1"/>
</dbReference>
<dbReference type="GO" id="GO:0000118">
    <property type="term" value="C:histone deacetylase complex"/>
    <property type="evidence" value="ECO:0007669"/>
    <property type="project" value="TreeGrafter"/>
</dbReference>
<dbReference type="PROSITE" id="PS50294">
    <property type="entry name" value="WD_REPEATS_REGION"/>
    <property type="match status" value="1"/>
</dbReference>
<evidence type="ECO:0000256" key="2">
    <source>
        <dbReference type="ARBA" id="ARBA00022574"/>
    </source>
</evidence>